<dbReference type="PANTHER" id="PTHR39201:SF1">
    <property type="entry name" value="FLAVODOXIN-LIKE DOMAIN-CONTAINING PROTEIN"/>
    <property type="match status" value="1"/>
</dbReference>
<dbReference type="AlphaFoldDB" id="A0A2T3G355"/>
<dbReference type="InterPro" id="IPR029039">
    <property type="entry name" value="Flavoprotein-like_sf"/>
</dbReference>
<dbReference type="SUPFAM" id="SSF52218">
    <property type="entry name" value="Flavoproteins"/>
    <property type="match status" value="1"/>
</dbReference>
<dbReference type="Gene3D" id="3.40.50.360">
    <property type="match status" value="1"/>
</dbReference>
<evidence type="ECO:0000313" key="2">
    <source>
        <dbReference type="EMBL" id="PST41953.1"/>
    </source>
</evidence>
<dbReference type="Pfam" id="PF12682">
    <property type="entry name" value="Flavodoxin_4"/>
    <property type="match status" value="1"/>
</dbReference>
<evidence type="ECO:0000259" key="1">
    <source>
        <dbReference type="Pfam" id="PF12682"/>
    </source>
</evidence>
<dbReference type="PANTHER" id="PTHR39201">
    <property type="entry name" value="EXPORTED PROTEIN-RELATED"/>
    <property type="match status" value="1"/>
</dbReference>
<comment type="caution">
    <text evidence="2">The sequence shown here is derived from an EMBL/GenBank/DDBJ whole genome shotgun (WGS) entry which is preliminary data.</text>
</comment>
<dbReference type="RefSeq" id="WP_107029695.1">
    <property type="nucleotide sequence ID" value="NZ_JBGKRQ010000027.1"/>
</dbReference>
<dbReference type="Proteomes" id="UP000240974">
    <property type="component" value="Unassembled WGS sequence"/>
</dbReference>
<organism evidence="2 3">
    <name type="scientific">Faecalibacillus intestinalis</name>
    <dbReference type="NCBI Taxonomy" id="1982626"/>
    <lineage>
        <taxon>Bacteria</taxon>
        <taxon>Bacillati</taxon>
        <taxon>Bacillota</taxon>
        <taxon>Erysipelotrichia</taxon>
        <taxon>Erysipelotrichales</taxon>
        <taxon>Coprobacillaceae</taxon>
        <taxon>Faecalibacillus</taxon>
    </lineage>
</organism>
<name>A0A2T3G355_9FIRM</name>
<reference evidence="2 3" key="1">
    <citation type="journal article" date="2019" name="Int. J. Syst. Evol. Microbiol.">
        <title>Faecalibacillus intestinalis gen. nov., sp. nov. and Faecalibacillus faecis sp. nov., isolated from human faeces.</title>
        <authorList>
            <person name="Seo B."/>
            <person name="Jeon K."/>
            <person name="Baek I."/>
            <person name="Lee Y.M."/>
            <person name="Baek K."/>
            <person name="Ko G."/>
        </authorList>
    </citation>
    <scope>NUCLEOTIDE SEQUENCE [LARGE SCALE GENOMIC DNA]</scope>
    <source>
        <strain evidence="2 3">SNUG30099</strain>
    </source>
</reference>
<sequence>MSKSLIVYFSHNKENYFSGNIVNLEKGNVQVIAETLSTMIDADIYQIKEVDAYPFDYHECTKRASEELKNNTRPQILDPLESIDEYDTIYLGYLNWWSTMPTIVMTFLESYDFTNKHIYPICSHEGSGMGRSESDLKKLCPNSILHKGLSIHGSHVDGCRQQLERGLGGK</sequence>
<dbReference type="InterPro" id="IPR008254">
    <property type="entry name" value="Flavodoxin/NO_synth"/>
</dbReference>
<dbReference type="GO" id="GO:0010181">
    <property type="term" value="F:FMN binding"/>
    <property type="evidence" value="ECO:0007669"/>
    <property type="project" value="InterPro"/>
</dbReference>
<dbReference type="EMBL" id="PYLQ01000006">
    <property type="protein sequence ID" value="PST41953.1"/>
    <property type="molecule type" value="Genomic_DNA"/>
</dbReference>
<evidence type="ECO:0000313" key="3">
    <source>
        <dbReference type="Proteomes" id="UP000240974"/>
    </source>
</evidence>
<dbReference type="GO" id="GO:0016651">
    <property type="term" value="F:oxidoreductase activity, acting on NAD(P)H"/>
    <property type="evidence" value="ECO:0007669"/>
    <property type="project" value="UniProtKB-ARBA"/>
</dbReference>
<feature type="domain" description="Flavodoxin-like" evidence="1">
    <location>
        <begin position="27"/>
        <end position="154"/>
    </location>
</feature>
<gene>
    <name evidence="2" type="ORF">C7U54_06360</name>
</gene>
<proteinExistence type="predicted"/>
<accession>A0A2T3G355</accession>
<protein>
    <submittedName>
        <fullName evidence="2">Flavodoxin</fullName>
    </submittedName>
</protein>
<keyword evidence="3" id="KW-1185">Reference proteome</keyword>